<keyword evidence="1" id="KW-1133">Transmembrane helix</keyword>
<organism evidence="3">
    <name type="scientific">marine metagenome</name>
    <dbReference type="NCBI Taxonomy" id="408172"/>
    <lineage>
        <taxon>unclassified sequences</taxon>
        <taxon>metagenomes</taxon>
        <taxon>ecological metagenomes</taxon>
    </lineage>
</organism>
<dbReference type="GO" id="GO:0016717">
    <property type="term" value="F:oxidoreductase activity, acting on paired donors, with oxidation of a pair of donors resulting in the reduction of molecular oxygen to two molecules of water"/>
    <property type="evidence" value="ECO:0007669"/>
    <property type="project" value="TreeGrafter"/>
</dbReference>
<evidence type="ECO:0000256" key="1">
    <source>
        <dbReference type="SAM" id="Phobius"/>
    </source>
</evidence>
<sequence>MDYVTLRKEVAEAGLLDRQYGYYAFKFVLNFGLVGLSYFLLATIDSLVFQLFNAAFLAFSIVQVGYIMHDAIHMQIFKGKWKNEFAGIVTGSLTINVSTSWADLHLQHHKAPNHSDLDPDVNMPVLAFSEEQALMKRGLARFLVKRQAFIWFPLLTSVAFIMRFGNTYTLVKKLTGKNWKFHAIEAVFLLAGSSLYFGFIFTSLSLPQALTFLLVNNVLTGLYMGTSFATNHKAMPLMKERLDFLRMQVLTARNVKSNLLTDVWYGGLNYQIEHHLFPSMPRNNYGKASKIIKAFCQEQSVPHYEAGVFRTYKEILSHFHQIGSVLRSPNSDTERVTAAN</sequence>
<gene>
    <name evidence="3" type="ORF">METZ01_LOCUS205254</name>
</gene>
<feature type="transmembrane region" description="Helical" evidence="1">
    <location>
        <begin position="48"/>
        <end position="68"/>
    </location>
</feature>
<dbReference type="PANTHER" id="PTHR19353:SF19">
    <property type="entry name" value="DELTA(5) FATTY ACID DESATURASE C-RELATED"/>
    <property type="match status" value="1"/>
</dbReference>
<protein>
    <recommendedName>
        <fullName evidence="2">Fatty acid desaturase domain-containing protein</fullName>
    </recommendedName>
</protein>
<dbReference type="AlphaFoldDB" id="A0A382ENV2"/>
<feature type="transmembrane region" description="Helical" evidence="1">
    <location>
        <begin position="148"/>
        <end position="171"/>
    </location>
</feature>
<proteinExistence type="predicted"/>
<dbReference type="Pfam" id="PF00487">
    <property type="entry name" value="FA_desaturase"/>
    <property type="match status" value="1"/>
</dbReference>
<dbReference type="PIRSF" id="PIRSF015921">
    <property type="entry name" value="FA_sphinglp_des"/>
    <property type="match status" value="1"/>
</dbReference>
<dbReference type="CDD" id="cd03506">
    <property type="entry name" value="Delta6-FADS-like"/>
    <property type="match status" value="1"/>
</dbReference>
<feature type="transmembrane region" description="Helical" evidence="1">
    <location>
        <begin position="210"/>
        <end position="229"/>
    </location>
</feature>
<dbReference type="PANTHER" id="PTHR19353">
    <property type="entry name" value="FATTY ACID DESATURASE 2"/>
    <property type="match status" value="1"/>
</dbReference>
<feature type="transmembrane region" description="Helical" evidence="1">
    <location>
        <begin position="183"/>
        <end position="204"/>
    </location>
</feature>
<evidence type="ECO:0000259" key="2">
    <source>
        <dbReference type="Pfam" id="PF00487"/>
    </source>
</evidence>
<feature type="domain" description="Fatty acid desaturase" evidence="2">
    <location>
        <begin position="55"/>
        <end position="304"/>
    </location>
</feature>
<dbReference type="GO" id="GO:0008610">
    <property type="term" value="P:lipid biosynthetic process"/>
    <property type="evidence" value="ECO:0007669"/>
    <property type="project" value="UniProtKB-ARBA"/>
</dbReference>
<keyword evidence="1" id="KW-0812">Transmembrane</keyword>
<name>A0A382ENV2_9ZZZZ</name>
<evidence type="ECO:0000313" key="3">
    <source>
        <dbReference type="EMBL" id="SVB52400.1"/>
    </source>
</evidence>
<dbReference type="GO" id="GO:0016020">
    <property type="term" value="C:membrane"/>
    <property type="evidence" value="ECO:0007669"/>
    <property type="project" value="TreeGrafter"/>
</dbReference>
<dbReference type="InterPro" id="IPR005804">
    <property type="entry name" value="FA_desaturase_dom"/>
</dbReference>
<feature type="transmembrane region" description="Helical" evidence="1">
    <location>
        <begin position="20"/>
        <end position="41"/>
    </location>
</feature>
<dbReference type="InterPro" id="IPR012171">
    <property type="entry name" value="Fatty_acid_desaturase"/>
</dbReference>
<reference evidence="3" key="1">
    <citation type="submission" date="2018-05" db="EMBL/GenBank/DDBJ databases">
        <authorList>
            <person name="Lanie J.A."/>
            <person name="Ng W.-L."/>
            <person name="Kazmierczak K.M."/>
            <person name="Andrzejewski T.M."/>
            <person name="Davidsen T.M."/>
            <person name="Wayne K.J."/>
            <person name="Tettelin H."/>
            <person name="Glass J.I."/>
            <person name="Rusch D."/>
            <person name="Podicherti R."/>
            <person name="Tsui H.-C.T."/>
            <person name="Winkler M.E."/>
        </authorList>
    </citation>
    <scope>NUCLEOTIDE SEQUENCE</scope>
</reference>
<dbReference type="EMBL" id="UINC01045530">
    <property type="protein sequence ID" value="SVB52400.1"/>
    <property type="molecule type" value="Genomic_DNA"/>
</dbReference>
<accession>A0A382ENV2</accession>
<keyword evidence="1" id="KW-0472">Membrane</keyword>